<dbReference type="PANTHER" id="PTHR43464">
    <property type="entry name" value="METHYLTRANSFERASE"/>
    <property type="match status" value="1"/>
</dbReference>
<dbReference type="InterPro" id="IPR010017">
    <property type="entry name" value="CmoB"/>
</dbReference>
<dbReference type="EMBL" id="CP035033">
    <property type="protein sequence ID" value="QAB14284.1"/>
    <property type="molecule type" value="Genomic_DNA"/>
</dbReference>
<feature type="binding site" evidence="3">
    <location>
        <begin position="186"/>
        <end position="187"/>
    </location>
    <ligand>
        <name>carboxy-S-adenosyl-L-methionine</name>
        <dbReference type="ChEBI" id="CHEBI:134278"/>
    </ligand>
</feature>
<organism evidence="4 5">
    <name type="scientific">Hydrogenovibrio thermophilus</name>
    <dbReference type="NCBI Taxonomy" id="265883"/>
    <lineage>
        <taxon>Bacteria</taxon>
        <taxon>Pseudomonadati</taxon>
        <taxon>Pseudomonadota</taxon>
        <taxon>Gammaproteobacteria</taxon>
        <taxon>Thiotrichales</taxon>
        <taxon>Piscirickettsiaceae</taxon>
        <taxon>Hydrogenovibrio</taxon>
    </lineage>
</organism>
<dbReference type="NCBIfam" id="NF011650">
    <property type="entry name" value="PRK15068.1"/>
    <property type="match status" value="1"/>
</dbReference>
<evidence type="ECO:0000256" key="2">
    <source>
        <dbReference type="ARBA" id="ARBA00022694"/>
    </source>
</evidence>
<feature type="binding site" evidence="3">
    <location>
        <position position="208"/>
    </location>
    <ligand>
        <name>carboxy-S-adenosyl-L-methionine</name>
        <dbReference type="ChEBI" id="CHEBI:134278"/>
    </ligand>
</feature>
<feature type="binding site" evidence="3">
    <location>
        <position position="115"/>
    </location>
    <ligand>
        <name>carboxy-S-adenosyl-L-methionine</name>
        <dbReference type="ChEBI" id="CHEBI:134278"/>
    </ligand>
</feature>
<feature type="binding site" evidence="3">
    <location>
        <position position="323"/>
    </location>
    <ligand>
        <name>carboxy-S-adenosyl-L-methionine</name>
        <dbReference type="ChEBI" id="CHEBI:134278"/>
    </ligand>
</feature>
<sequence>MKHHHQHYANFWPQLEKFRLNHWLTSLPPALDMALDADANGNLPRWLPALDRIMQFPTSDQAWLNQSAITARSEGFSEADCVELTEALRAFIPWRKGPFEIENIAIDTEWRSDWKWDRVAPHLAPLEGRKVLDIGCGSGYHLWRMLGDGASLAVGVDPSMLFMTQFLAIKHFLGEDLPAYFLPLTLEQLPASQQSDVFDTVFSMGVLYHRRSPIDHILDLKRQLRPGGELVLETLVVPDDFGQLLVPRERYAQMNNVWFIPSVDELQLWLEKCGFKNVRCVDLNQTSLEEQRSTEWMDWKSLEDFLDPNDHNKTVEGYPAPLRAVMLADKPK</sequence>
<feature type="binding site" evidence="3">
    <location>
        <position position="96"/>
    </location>
    <ligand>
        <name>carboxy-S-adenosyl-L-methionine</name>
        <dbReference type="ChEBI" id="CHEBI:134278"/>
    </ligand>
</feature>
<comment type="function">
    <text evidence="3">Catalyzes carboxymethyl transfer from carboxy-S-adenosyl-L-methionine (Cx-SAM) to 5-hydroxyuridine (ho5U) to form 5-carboxymethoxyuridine (cmo5U) at position 34 in tRNAs.</text>
</comment>
<dbReference type="HAMAP" id="MF_01590">
    <property type="entry name" value="tRNA_carboxymethyltr_CmoB"/>
    <property type="match status" value="1"/>
</dbReference>
<evidence type="ECO:0000256" key="1">
    <source>
        <dbReference type="ARBA" id="ARBA00022679"/>
    </source>
</evidence>
<dbReference type="EC" id="2.5.1.-" evidence="3"/>
<evidence type="ECO:0000256" key="3">
    <source>
        <dbReference type="HAMAP-Rule" id="MF_01590"/>
    </source>
</evidence>
<comment type="subunit">
    <text evidence="3">Homotetramer.</text>
</comment>
<feature type="binding site" evidence="3">
    <location>
        <position position="204"/>
    </location>
    <ligand>
        <name>carboxy-S-adenosyl-L-methionine</name>
        <dbReference type="ChEBI" id="CHEBI:134278"/>
    </ligand>
</feature>
<evidence type="ECO:0000313" key="5">
    <source>
        <dbReference type="Proteomes" id="UP000285478"/>
    </source>
</evidence>
<dbReference type="AlphaFoldDB" id="A0A451G494"/>
<dbReference type="CDD" id="cd02440">
    <property type="entry name" value="AdoMet_MTases"/>
    <property type="match status" value="1"/>
</dbReference>
<dbReference type="GO" id="GO:0008168">
    <property type="term" value="F:methyltransferase activity"/>
    <property type="evidence" value="ECO:0007669"/>
    <property type="project" value="TreeGrafter"/>
</dbReference>
<accession>A0A451G494</accession>
<dbReference type="Gene3D" id="3.40.50.150">
    <property type="entry name" value="Vaccinia Virus protein VP39"/>
    <property type="match status" value="1"/>
</dbReference>
<dbReference type="PANTHER" id="PTHR43464:SF95">
    <property type="entry name" value="TRNA U34 CARBOXYMETHYLTRANSFERASE"/>
    <property type="match status" value="1"/>
</dbReference>
<dbReference type="InterPro" id="IPR027555">
    <property type="entry name" value="Mo5U34_MeTrfas-like"/>
</dbReference>
<dbReference type="InterPro" id="IPR029063">
    <property type="entry name" value="SAM-dependent_MTases_sf"/>
</dbReference>
<feature type="binding site" evidence="3">
    <location>
        <position position="135"/>
    </location>
    <ligand>
        <name>carboxy-S-adenosyl-L-methionine</name>
        <dbReference type="ChEBI" id="CHEBI:134278"/>
    </ligand>
</feature>
<comment type="catalytic activity">
    <reaction evidence="3">
        <text>carboxy-S-adenosyl-L-methionine + 5-hydroxyuridine(34) in tRNA = 5-carboxymethoxyuridine(34) in tRNA + S-adenosyl-L-homocysteine + H(+)</text>
        <dbReference type="Rhea" id="RHEA:52848"/>
        <dbReference type="Rhea" id="RHEA-COMP:13381"/>
        <dbReference type="Rhea" id="RHEA-COMP:13383"/>
        <dbReference type="ChEBI" id="CHEBI:15378"/>
        <dbReference type="ChEBI" id="CHEBI:57856"/>
        <dbReference type="ChEBI" id="CHEBI:134278"/>
        <dbReference type="ChEBI" id="CHEBI:136877"/>
        <dbReference type="ChEBI" id="CHEBI:136879"/>
    </reaction>
</comment>
<proteinExistence type="inferred from homology"/>
<dbReference type="GO" id="GO:0002098">
    <property type="term" value="P:tRNA wobble uridine modification"/>
    <property type="evidence" value="ECO:0007669"/>
    <property type="project" value="InterPro"/>
</dbReference>
<dbReference type="Proteomes" id="UP000285478">
    <property type="component" value="Chromosome"/>
</dbReference>
<dbReference type="RefSeq" id="WP_128384128.1">
    <property type="nucleotide sequence ID" value="NZ_CP035033.1"/>
</dbReference>
<keyword evidence="2 3" id="KW-0819">tRNA processing</keyword>
<name>A0A451G494_9GAMM</name>
<reference evidence="4 5" key="1">
    <citation type="journal article" date="2018" name="Environ. Microbiol.">
        <title>Genomes of ubiquitous marine and hypersaline Hydrogenovibrio, Thiomicrorhabdus and Thiomicrospira spp. encode a diversity of mechanisms to sustain chemolithoautotrophy in heterogeneous environments.</title>
        <authorList>
            <person name="Scott K.M."/>
            <person name="Williams J."/>
            <person name="Porter C.M.B."/>
            <person name="Russel S."/>
            <person name="Harmer T.L."/>
            <person name="Paul J.H."/>
            <person name="Antonen K.M."/>
            <person name="Bridges M.K."/>
            <person name="Camper G.J."/>
            <person name="Campla C.K."/>
            <person name="Casella L.G."/>
            <person name="Chase E."/>
            <person name="Conrad J.W."/>
            <person name="Cruz M.C."/>
            <person name="Dunlap D.S."/>
            <person name="Duran L."/>
            <person name="Fahsbender E.M."/>
            <person name="Goldsmith D.B."/>
            <person name="Keeley R.F."/>
            <person name="Kondoff M.R."/>
            <person name="Kussy B.I."/>
            <person name="Lane M.K."/>
            <person name="Lawler S."/>
            <person name="Leigh B.A."/>
            <person name="Lewis C."/>
            <person name="Lostal L.M."/>
            <person name="Marking D."/>
            <person name="Mancera P.A."/>
            <person name="McClenthan E.C."/>
            <person name="McIntyre E.A."/>
            <person name="Mine J.A."/>
            <person name="Modi S."/>
            <person name="Moore B.D."/>
            <person name="Morgan W.A."/>
            <person name="Nelson K.M."/>
            <person name="Nguyen K.N."/>
            <person name="Ogburn N."/>
            <person name="Parrino D.G."/>
            <person name="Pedapudi A.D."/>
            <person name="Pelham R.P."/>
            <person name="Preece A.M."/>
            <person name="Rampersad E.A."/>
            <person name="Richardson J.C."/>
            <person name="Rodgers C.M."/>
            <person name="Schaffer B.L."/>
            <person name="Sheridan N.E."/>
            <person name="Solone M.R."/>
            <person name="Staley Z.R."/>
            <person name="Tabuchi M."/>
            <person name="Waide R.J."/>
            <person name="Wanjugi P.W."/>
            <person name="Young S."/>
            <person name="Clum A."/>
            <person name="Daum C."/>
            <person name="Huntemann M."/>
            <person name="Ivanova N."/>
            <person name="Kyrpides N."/>
            <person name="Mikhailova N."/>
            <person name="Palaniappan K."/>
            <person name="Pillay M."/>
            <person name="Reddy T.B.K."/>
            <person name="Shapiro N."/>
            <person name="Stamatis D."/>
            <person name="Varghese N."/>
            <person name="Woyke T."/>
            <person name="Boden R."/>
            <person name="Freyermuth S.K."/>
            <person name="Kerfeld C.A."/>
        </authorList>
    </citation>
    <scope>NUCLEOTIDE SEQUENCE [LARGE SCALE GENOMIC DNA]</scope>
    <source>
        <strain evidence="4 5">JR-2</strain>
    </source>
</reference>
<dbReference type="NCBIfam" id="TIGR00452">
    <property type="entry name" value="tRNA 5-methoxyuridine(34)/uridine 5-oxyacetic acid(34) synthase CmoB"/>
    <property type="match status" value="1"/>
</dbReference>
<feature type="binding site" evidence="3">
    <location>
        <position position="110"/>
    </location>
    <ligand>
        <name>carboxy-S-adenosyl-L-methionine</name>
        <dbReference type="ChEBI" id="CHEBI:134278"/>
    </ligand>
</feature>
<dbReference type="SUPFAM" id="SSF53335">
    <property type="entry name" value="S-adenosyl-L-methionine-dependent methyltransferases"/>
    <property type="match status" value="1"/>
</dbReference>
<dbReference type="GO" id="GO:0016765">
    <property type="term" value="F:transferase activity, transferring alkyl or aryl (other than methyl) groups"/>
    <property type="evidence" value="ECO:0007669"/>
    <property type="project" value="UniProtKB-UniRule"/>
</dbReference>
<feature type="binding site" evidence="3">
    <location>
        <begin position="157"/>
        <end position="159"/>
    </location>
    <ligand>
        <name>carboxy-S-adenosyl-L-methionine</name>
        <dbReference type="ChEBI" id="CHEBI:134278"/>
    </ligand>
</feature>
<protein>
    <recommendedName>
        <fullName evidence="3">tRNA U34 carboxymethyltransferase</fullName>
        <ecNumber evidence="3">2.5.1.-</ecNumber>
    </recommendedName>
</protein>
<comment type="similarity">
    <text evidence="3">Belongs to the class I-like SAM-binding methyltransferase superfamily. CmoB family.</text>
</comment>
<keyword evidence="5" id="KW-1185">Reference proteome</keyword>
<gene>
    <name evidence="3 4" type="primary">cmoB</name>
    <name evidence="4" type="ORF">EPV75_00640</name>
</gene>
<dbReference type="KEGG" id="htr:EPV75_00640"/>
<dbReference type="Pfam" id="PF08003">
    <property type="entry name" value="Methyltransf_9"/>
    <property type="match status" value="1"/>
</dbReference>
<evidence type="ECO:0000313" key="4">
    <source>
        <dbReference type="EMBL" id="QAB14284.1"/>
    </source>
</evidence>
<keyword evidence="1 3" id="KW-0808">Transferase</keyword>